<sequence>MYHDEGAEQHAYIYGKFYCLRWPRYKVYDDISNTPDGNPPELYNSQKKEELTAIVDLFLDEPFFVRWHI</sequence>
<dbReference type="EMBL" id="MN740801">
    <property type="protein sequence ID" value="QHU12513.1"/>
    <property type="molecule type" value="Genomic_DNA"/>
</dbReference>
<accession>A0A6C0K4Y8</accession>
<organism evidence="1">
    <name type="scientific">viral metagenome</name>
    <dbReference type="NCBI Taxonomy" id="1070528"/>
    <lineage>
        <taxon>unclassified sequences</taxon>
        <taxon>metagenomes</taxon>
        <taxon>organismal metagenomes</taxon>
    </lineage>
</organism>
<proteinExistence type="predicted"/>
<name>A0A6C0K4Y8_9ZZZZ</name>
<dbReference type="AlphaFoldDB" id="A0A6C0K4Y8"/>
<protein>
    <submittedName>
        <fullName evidence="1">Uncharacterized protein</fullName>
    </submittedName>
</protein>
<reference evidence="1" key="1">
    <citation type="journal article" date="2020" name="Nature">
        <title>Giant virus diversity and host interactions through global metagenomics.</title>
        <authorList>
            <person name="Schulz F."/>
            <person name="Roux S."/>
            <person name="Paez-Espino D."/>
            <person name="Jungbluth S."/>
            <person name="Walsh D.A."/>
            <person name="Denef V.J."/>
            <person name="McMahon K.D."/>
            <person name="Konstantinidis K.T."/>
            <person name="Eloe-Fadrosh E.A."/>
            <person name="Kyrpides N.C."/>
            <person name="Woyke T."/>
        </authorList>
    </citation>
    <scope>NUCLEOTIDE SEQUENCE</scope>
    <source>
        <strain evidence="1">GVMAG-S-1101171-110</strain>
    </source>
</reference>
<evidence type="ECO:0000313" key="1">
    <source>
        <dbReference type="EMBL" id="QHU12513.1"/>
    </source>
</evidence>